<dbReference type="EMBL" id="SLWS01000007">
    <property type="protein sequence ID" value="TCO55784.1"/>
    <property type="molecule type" value="Genomic_DNA"/>
</dbReference>
<evidence type="ECO:0000313" key="4">
    <source>
        <dbReference type="Proteomes" id="UP000295680"/>
    </source>
</evidence>
<feature type="compositionally biased region" description="Gly residues" evidence="1">
    <location>
        <begin position="274"/>
        <end position="292"/>
    </location>
</feature>
<accession>A0A4R2JAI2</accession>
<evidence type="ECO:0000256" key="2">
    <source>
        <dbReference type="SAM" id="Phobius"/>
    </source>
</evidence>
<evidence type="ECO:0000256" key="1">
    <source>
        <dbReference type="SAM" id="MobiDB-lite"/>
    </source>
</evidence>
<comment type="caution">
    <text evidence="3">The sequence shown here is derived from an EMBL/GenBank/DDBJ whole genome shotgun (WGS) entry which is preliminary data.</text>
</comment>
<evidence type="ECO:0008006" key="5">
    <source>
        <dbReference type="Google" id="ProtNLM"/>
    </source>
</evidence>
<feature type="transmembrane region" description="Helical" evidence="2">
    <location>
        <begin position="229"/>
        <end position="248"/>
    </location>
</feature>
<keyword evidence="2" id="KW-1133">Transmembrane helix</keyword>
<dbReference type="Proteomes" id="UP000295680">
    <property type="component" value="Unassembled WGS sequence"/>
</dbReference>
<reference evidence="3 4" key="1">
    <citation type="submission" date="2019-03" db="EMBL/GenBank/DDBJ databases">
        <title>Genomic Encyclopedia of Type Strains, Phase IV (KMG-IV): sequencing the most valuable type-strain genomes for metagenomic binning, comparative biology and taxonomic classification.</title>
        <authorList>
            <person name="Goeker M."/>
        </authorList>
    </citation>
    <scope>NUCLEOTIDE SEQUENCE [LARGE SCALE GENOMIC DNA]</scope>
    <source>
        <strain evidence="3 4">DSM 45934</strain>
    </source>
</reference>
<feature type="region of interest" description="Disordered" evidence="1">
    <location>
        <begin position="263"/>
        <end position="331"/>
    </location>
</feature>
<sequence length="422" mass="44887">MTTTFAELDRPTIVVTPGAEATTTLTVRNDSDIVEAYEFEVLGECAPWTTIEPARLSLYPGTTANVTVLFRPPRSPEVTAGEKPLGIRVMPVERPETGTVSESTVVVEPFLRTEAELIPRRRRAWRSARYTVSVHNLGNTHVTASLAAAETEAQLRFRFPGQTPEIEPGALEQVRMRARARKLIWFGKPVTRTFRIEARSVAAVVVDPVLAEQHDLDGEMVQLPLLPRWLLAVLAALLALILAWFALVRPTIKSAATQAAQQAAQSATQPPPGGGGQLPGGAPAGQGGGGGASSTTETPPPPPTPTNQQSSATIQVRTNTGGTGKSGYTVPDDRTFRITDILLANPQGDEGLLTVAFGQQTITTIAMETFRNQDYHWVTPIDVPAGAQVTATVSCSKPGTPANGVQAPNCLQLLNVSGSLVG</sequence>
<proteinExistence type="predicted"/>
<gene>
    <name evidence="3" type="ORF">EV192_107207</name>
</gene>
<keyword evidence="2" id="KW-0812">Transmembrane</keyword>
<dbReference type="AlphaFoldDB" id="A0A4R2JAI2"/>
<name>A0A4R2JAI2_9PSEU</name>
<keyword evidence="2" id="KW-0472">Membrane</keyword>
<protein>
    <recommendedName>
        <fullName evidence="5">Hydrolytic protein</fullName>
    </recommendedName>
</protein>
<evidence type="ECO:0000313" key="3">
    <source>
        <dbReference type="EMBL" id="TCO55784.1"/>
    </source>
</evidence>
<keyword evidence="4" id="KW-1185">Reference proteome</keyword>
<organism evidence="3 4">
    <name type="scientific">Actinocrispum wychmicini</name>
    <dbReference type="NCBI Taxonomy" id="1213861"/>
    <lineage>
        <taxon>Bacteria</taxon>
        <taxon>Bacillati</taxon>
        <taxon>Actinomycetota</taxon>
        <taxon>Actinomycetes</taxon>
        <taxon>Pseudonocardiales</taxon>
        <taxon>Pseudonocardiaceae</taxon>
        <taxon>Actinocrispum</taxon>
    </lineage>
</organism>
<dbReference type="RefSeq" id="WP_243727200.1">
    <property type="nucleotide sequence ID" value="NZ_SLWS01000007.1"/>
</dbReference>